<gene>
    <name evidence="5" type="ORF">GCM10011425_08390</name>
</gene>
<dbReference type="SUPFAM" id="SSF54197">
    <property type="entry name" value="HIT-like"/>
    <property type="match status" value="1"/>
</dbReference>
<dbReference type="InterPro" id="IPR001310">
    <property type="entry name" value="Histidine_triad_HIT"/>
</dbReference>
<evidence type="ECO:0000256" key="2">
    <source>
        <dbReference type="PIRSR" id="PIRSR601310-3"/>
    </source>
</evidence>
<evidence type="ECO:0000256" key="1">
    <source>
        <dbReference type="PIRSR" id="PIRSR601310-1"/>
    </source>
</evidence>
<sequence length="133" mass="14862">MSTLFSKIISGEIPAYKVAESVEFLAFLDINPLAEGHVLVIPKQEVDYLFDMEDGLYTEFQLFAKIVATAMKRVIPCIKIGVAVIGLEVPHAHIHLIPMNSVSDMNFSKPKLSFTPEQFEAIAEKIKEALRVE</sequence>
<evidence type="ECO:0000313" key="5">
    <source>
        <dbReference type="EMBL" id="GGI49627.1"/>
    </source>
</evidence>
<dbReference type="GO" id="GO:0009117">
    <property type="term" value="P:nucleotide metabolic process"/>
    <property type="evidence" value="ECO:0007669"/>
    <property type="project" value="TreeGrafter"/>
</dbReference>
<feature type="domain" description="HIT" evidence="4">
    <location>
        <begin position="4"/>
        <end position="107"/>
    </location>
</feature>
<dbReference type="InterPro" id="IPR011146">
    <property type="entry name" value="HIT-like"/>
</dbReference>
<dbReference type="Proteomes" id="UP000662074">
    <property type="component" value="Unassembled WGS sequence"/>
</dbReference>
<evidence type="ECO:0000313" key="6">
    <source>
        <dbReference type="Proteomes" id="UP000662074"/>
    </source>
</evidence>
<dbReference type="AlphaFoldDB" id="A0A917N228"/>
<feature type="short sequence motif" description="Histidine triad motif" evidence="2 3">
    <location>
        <begin position="91"/>
        <end position="95"/>
    </location>
</feature>
<dbReference type="PANTHER" id="PTHR46648">
    <property type="entry name" value="HIT FAMILY PROTEIN 1"/>
    <property type="match status" value="1"/>
</dbReference>
<keyword evidence="6" id="KW-1185">Reference proteome</keyword>
<dbReference type="Pfam" id="PF01230">
    <property type="entry name" value="HIT"/>
    <property type="match status" value="1"/>
</dbReference>
<dbReference type="Gene3D" id="3.30.428.10">
    <property type="entry name" value="HIT-like"/>
    <property type="match status" value="1"/>
</dbReference>
<comment type="caution">
    <text evidence="5">The sequence shown here is derived from an EMBL/GenBank/DDBJ whole genome shotgun (WGS) entry which is preliminary data.</text>
</comment>
<reference evidence="5" key="1">
    <citation type="journal article" date="2014" name="Int. J. Syst. Evol. Microbiol.">
        <title>Complete genome sequence of Corynebacterium casei LMG S-19264T (=DSM 44701T), isolated from a smear-ripened cheese.</title>
        <authorList>
            <consortium name="US DOE Joint Genome Institute (JGI-PGF)"/>
            <person name="Walter F."/>
            <person name="Albersmeier A."/>
            <person name="Kalinowski J."/>
            <person name="Ruckert C."/>
        </authorList>
    </citation>
    <scope>NUCLEOTIDE SEQUENCE</scope>
    <source>
        <strain evidence="5">CCM 8711</strain>
    </source>
</reference>
<accession>A0A917N228</accession>
<name>A0A917N228_9SPHI</name>
<dbReference type="InterPro" id="IPR036265">
    <property type="entry name" value="HIT-like_sf"/>
</dbReference>
<evidence type="ECO:0000259" key="4">
    <source>
        <dbReference type="PROSITE" id="PS51084"/>
    </source>
</evidence>
<organism evidence="5 6">
    <name type="scientific">Mucilaginibacter galii</name>
    <dbReference type="NCBI Taxonomy" id="2005073"/>
    <lineage>
        <taxon>Bacteria</taxon>
        <taxon>Pseudomonadati</taxon>
        <taxon>Bacteroidota</taxon>
        <taxon>Sphingobacteriia</taxon>
        <taxon>Sphingobacteriales</taxon>
        <taxon>Sphingobacteriaceae</taxon>
        <taxon>Mucilaginibacter</taxon>
    </lineage>
</organism>
<feature type="active site" description="Tele-AMP-histidine intermediate" evidence="1">
    <location>
        <position position="93"/>
    </location>
</feature>
<dbReference type="EMBL" id="BMDO01000001">
    <property type="protein sequence ID" value="GGI49627.1"/>
    <property type="molecule type" value="Genomic_DNA"/>
</dbReference>
<dbReference type="RefSeq" id="WP_188414047.1">
    <property type="nucleotide sequence ID" value="NZ_BMDO01000001.1"/>
</dbReference>
<dbReference type="PRINTS" id="PR00332">
    <property type="entry name" value="HISTRIAD"/>
</dbReference>
<dbReference type="PANTHER" id="PTHR46648:SF1">
    <property type="entry name" value="ADENOSINE 5'-MONOPHOSPHORAMIDASE HNT1"/>
    <property type="match status" value="1"/>
</dbReference>
<dbReference type="GO" id="GO:0003824">
    <property type="term" value="F:catalytic activity"/>
    <property type="evidence" value="ECO:0007669"/>
    <property type="project" value="InterPro"/>
</dbReference>
<dbReference type="PROSITE" id="PS51084">
    <property type="entry name" value="HIT_2"/>
    <property type="match status" value="1"/>
</dbReference>
<reference evidence="5" key="2">
    <citation type="submission" date="2020-09" db="EMBL/GenBank/DDBJ databases">
        <authorList>
            <person name="Sun Q."/>
            <person name="Sedlacek I."/>
        </authorList>
    </citation>
    <scope>NUCLEOTIDE SEQUENCE</scope>
    <source>
        <strain evidence="5">CCM 8711</strain>
    </source>
</reference>
<protein>
    <submittedName>
        <fullName evidence="5">HIT family protein</fullName>
    </submittedName>
</protein>
<evidence type="ECO:0000256" key="3">
    <source>
        <dbReference type="PROSITE-ProRule" id="PRU00464"/>
    </source>
</evidence>
<proteinExistence type="predicted"/>